<dbReference type="EMBL" id="MKJU01000035">
    <property type="protein sequence ID" value="OHU87141.1"/>
    <property type="molecule type" value="Genomic_DNA"/>
</dbReference>
<dbReference type="AlphaFoldDB" id="A0A1S1MP87"/>
<accession>A0A1S1MP87</accession>
<sequence>MKRYLLLISPFISFGCFSANDDAINQLPSDCSNFNELANKPYKILPCFSATLGNNRTNQSAIRDAYRQFHALNWPTVDGKVGLADFTLDYTSMPDTLPVWQSWPTIQEIESNLHNAWSETHTVVPESCRVLAAKSPASVKQVTNLKSPLVLTQFRNPQDDIISDRNGNITFYSVHVNKPAFDYIQSIRNSPIERFEFPTGSEYENMQRGAVFVKAAWRKIDNSEFDQYHKAYAYIVQPNENGVDECTASVVGLSAMHITSKNNPKNINPSEQVSTTNKWSWATYIQENSVPKFSRNASNGLTLTEKDLINANGNEWAYFSLSIDDVDKLCKNNDFTSATCPINQPVCSHPADGCKPTELVALPVVQDQQNLSTYNNETKQRLNTSVWSKYEIINNQWSDSGIPSPTELANPILEPFEKPSSSCSSCHSEANTNIYKDYIFNSGIKADTIKNMN</sequence>
<evidence type="ECO:0000313" key="2">
    <source>
        <dbReference type="Proteomes" id="UP000179786"/>
    </source>
</evidence>
<organism evidence="1 2">
    <name type="scientific">Pseudoalteromonas amylolytica</name>
    <dbReference type="NCBI Taxonomy" id="1859457"/>
    <lineage>
        <taxon>Bacteria</taxon>
        <taxon>Pseudomonadati</taxon>
        <taxon>Pseudomonadota</taxon>
        <taxon>Gammaproteobacteria</taxon>
        <taxon>Alteromonadales</taxon>
        <taxon>Pseudoalteromonadaceae</taxon>
        <taxon>Pseudoalteromonas</taxon>
    </lineage>
</organism>
<proteinExistence type="predicted"/>
<dbReference type="OrthoDB" id="280897at2"/>
<dbReference type="Proteomes" id="UP000179786">
    <property type="component" value="Unassembled WGS sequence"/>
</dbReference>
<gene>
    <name evidence="1" type="ORF">BET10_00550</name>
</gene>
<protein>
    <recommendedName>
        <fullName evidence="3">Cytochrome c family protein</fullName>
    </recommendedName>
</protein>
<dbReference type="PROSITE" id="PS51257">
    <property type="entry name" value="PROKAR_LIPOPROTEIN"/>
    <property type="match status" value="1"/>
</dbReference>
<comment type="caution">
    <text evidence="1">The sequence shown here is derived from an EMBL/GenBank/DDBJ whole genome shotgun (WGS) entry which is preliminary data.</text>
</comment>
<dbReference type="STRING" id="1859457.BET10_00550"/>
<name>A0A1S1MP87_9GAMM</name>
<dbReference type="RefSeq" id="WP_070987642.1">
    <property type="nucleotide sequence ID" value="NZ_MKJU01000035.1"/>
</dbReference>
<evidence type="ECO:0000313" key="1">
    <source>
        <dbReference type="EMBL" id="OHU87141.1"/>
    </source>
</evidence>
<reference evidence="1 2" key="1">
    <citation type="submission" date="2016-09" db="EMBL/GenBank/DDBJ databases">
        <title>Pseudoalteromonas amylolytica sp. nov., isolated from the surface seawater.</title>
        <authorList>
            <person name="Wu Y.-H."/>
            <person name="Cheng H."/>
            <person name="Jin X.-B."/>
            <person name="Wang C.-S."/>
            <person name="Xu X.-W."/>
        </authorList>
    </citation>
    <scope>NUCLEOTIDE SEQUENCE [LARGE SCALE GENOMIC DNA]</scope>
    <source>
        <strain evidence="1 2">JW1</strain>
    </source>
</reference>
<evidence type="ECO:0008006" key="3">
    <source>
        <dbReference type="Google" id="ProtNLM"/>
    </source>
</evidence>
<keyword evidence="2" id="KW-1185">Reference proteome</keyword>